<feature type="domain" description="DUF3817" evidence="7">
    <location>
        <begin position="5"/>
        <end position="58"/>
    </location>
</feature>
<keyword evidence="2" id="KW-1003">Cell membrane</keyword>
<evidence type="ECO:0000256" key="4">
    <source>
        <dbReference type="ARBA" id="ARBA00022989"/>
    </source>
</evidence>
<dbReference type="InterPro" id="IPR023845">
    <property type="entry name" value="DUF3817_TM"/>
</dbReference>
<dbReference type="RefSeq" id="WP_245702225.1">
    <property type="nucleotide sequence ID" value="NZ_AP023440.1"/>
</dbReference>
<comment type="subcellular location">
    <subcellularLocation>
        <location evidence="1">Cell membrane</location>
        <topology evidence="1">Multi-pass membrane protein</topology>
    </subcellularLocation>
</comment>
<evidence type="ECO:0000256" key="2">
    <source>
        <dbReference type="ARBA" id="ARBA00022475"/>
    </source>
</evidence>
<reference evidence="8 9" key="1">
    <citation type="journal article" date="2014" name="Int. J. Syst. Evol. Microbiol.">
        <title>Complete genome sequence of Corynebacterium casei LMG S-19264T (=DSM 44701T), isolated from a smear-ripened cheese.</title>
        <authorList>
            <consortium name="US DOE Joint Genome Institute (JGI-PGF)"/>
            <person name="Walter F."/>
            <person name="Albersmeier A."/>
            <person name="Kalinowski J."/>
            <person name="Ruckert C."/>
        </authorList>
    </citation>
    <scope>NUCLEOTIDE SEQUENCE [LARGE SCALE GENOMIC DNA]</scope>
    <source>
        <strain evidence="8 9">JCM 4677</strain>
    </source>
</reference>
<evidence type="ECO:0000313" key="8">
    <source>
        <dbReference type="EMBL" id="BCL25332.1"/>
    </source>
</evidence>
<evidence type="ECO:0000256" key="3">
    <source>
        <dbReference type="ARBA" id="ARBA00022692"/>
    </source>
</evidence>
<keyword evidence="9" id="KW-1185">Reference proteome</keyword>
<evidence type="ECO:0000256" key="5">
    <source>
        <dbReference type="ARBA" id="ARBA00023136"/>
    </source>
</evidence>
<protein>
    <recommendedName>
        <fullName evidence="7">DUF3817 domain-containing protein</fullName>
    </recommendedName>
</protein>
<feature type="transmembrane region" description="Helical" evidence="6">
    <location>
        <begin position="42"/>
        <end position="60"/>
    </location>
</feature>
<proteinExistence type="predicted"/>
<evidence type="ECO:0000259" key="7">
    <source>
        <dbReference type="Pfam" id="PF12823"/>
    </source>
</evidence>
<dbReference type="EMBL" id="AP023440">
    <property type="protein sequence ID" value="BCL25332.1"/>
    <property type="molecule type" value="Genomic_DNA"/>
</dbReference>
<organism evidence="8 9">
    <name type="scientific">Streptomyces aurantiacus</name>
    <dbReference type="NCBI Taxonomy" id="47760"/>
    <lineage>
        <taxon>Bacteria</taxon>
        <taxon>Bacillati</taxon>
        <taxon>Actinomycetota</taxon>
        <taxon>Actinomycetes</taxon>
        <taxon>Kitasatosporales</taxon>
        <taxon>Streptomycetaceae</taxon>
        <taxon>Streptomyces</taxon>
        <taxon>Streptomyces aurantiacus group</taxon>
    </lineage>
</organism>
<dbReference type="Proteomes" id="UP000516444">
    <property type="component" value="Chromosome"/>
</dbReference>
<keyword evidence="3 6" id="KW-0812">Transmembrane</keyword>
<gene>
    <name evidence="8" type="ORF">GCM10017557_01910</name>
</gene>
<name>A0A7G1NS38_9ACTN</name>
<evidence type="ECO:0000256" key="6">
    <source>
        <dbReference type="SAM" id="Phobius"/>
    </source>
</evidence>
<keyword evidence="5 6" id="KW-0472">Membrane</keyword>
<dbReference type="KEGG" id="sgm:GCM10017557_01910"/>
<keyword evidence="4 6" id="KW-1133">Transmembrane helix</keyword>
<evidence type="ECO:0000256" key="1">
    <source>
        <dbReference type="ARBA" id="ARBA00004651"/>
    </source>
</evidence>
<accession>A0A7G1NS38</accession>
<feature type="transmembrane region" description="Helical" evidence="6">
    <location>
        <begin position="7"/>
        <end position="30"/>
    </location>
</feature>
<dbReference type="Pfam" id="PF12823">
    <property type="entry name" value="DUF3817"/>
    <property type="match status" value="1"/>
</dbReference>
<dbReference type="GO" id="GO:0005886">
    <property type="term" value="C:plasma membrane"/>
    <property type="evidence" value="ECO:0007669"/>
    <property type="project" value="UniProtKB-SubCell"/>
</dbReference>
<evidence type="ECO:0000313" key="9">
    <source>
        <dbReference type="Proteomes" id="UP000516444"/>
    </source>
</evidence>
<sequence length="103" mass="10779">MTGVRALRVAAVVEAASLLILFINLFTLHAEPITSLGGPVHGTAYLVVIAVTFSATVRGASAGARRRSFVPGVGGMLVLQRLRRRPEAVKALAESAVREGGRT</sequence>
<dbReference type="AlphaFoldDB" id="A0A7G1NS38"/>